<name>H2ES79_ALIFS</name>
<dbReference type="RefSeq" id="WP_014343660.1">
    <property type="nucleotide sequence ID" value="NC_016851.1"/>
</dbReference>
<geneLocation type="plasmid" evidence="1">
    <name>pKB1A97-67</name>
</geneLocation>
<protein>
    <submittedName>
        <fullName evidence="1">Uncharacterized protein</fullName>
    </submittedName>
</protein>
<proteinExistence type="predicted"/>
<organism evidence="1">
    <name type="scientific">Aliivibrio fischeri</name>
    <name type="common">Vibrio fischeri</name>
    <dbReference type="NCBI Taxonomy" id="668"/>
    <lineage>
        <taxon>Bacteria</taxon>
        <taxon>Pseudomonadati</taxon>
        <taxon>Pseudomonadota</taxon>
        <taxon>Gammaproteobacteria</taxon>
        <taxon>Vibrionales</taxon>
        <taxon>Vibrionaceae</taxon>
        <taxon>Aliivibrio</taxon>
    </lineage>
</organism>
<evidence type="ECO:0000313" key="1">
    <source>
        <dbReference type="EMBL" id="AEY78246.1"/>
    </source>
</evidence>
<keyword evidence="1" id="KW-0614">Plasmid</keyword>
<accession>H2ES79</accession>
<sequence length="53" mass="6305">MMEEHEIRQAVNGVIALRPQQKSRVPNSEKLREIKRRRDEMAFAKEIQAIEED</sequence>
<dbReference type="AlphaFoldDB" id="H2ES79"/>
<dbReference type="EMBL" id="JQ031552">
    <property type="protein sequence ID" value="AEY78246.1"/>
    <property type="molecule type" value="Genomic_DNA"/>
</dbReference>
<reference evidence="1" key="1">
    <citation type="submission" date="2011-11" db="EMBL/GenBank/DDBJ databases">
        <authorList>
            <person name="Summers A.O."/>
            <person name="Wireman J."/>
            <person name="Williams L.E."/>
        </authorList>
    </citation>
    <scope>NUCLEOTIDE SEQUENCE</scope>
    <source>
        <strain evidence="1">KB1A-97</strain>
        <plasmid evidence="1">pKB1A97-67</plasmid>
    </source>
</reference>